<reference evidence="1 2" key="1">
    <citation type="submission" date="2019-05" db="EMBL/GenBank/DDBJ databases">
        <title>Another draft genome of Portunus trituberculatus and its Hox gene families provides insights of decapod evolution.</title>
        <authorList>
            <person name="Jeong J.-H."/>
            <person name="Song I."/>
            <person name="Kim S."/>
            <person name="Choi T."/>
            <person name="Kim D."/>
            <person name="Ryu S."/>
            <person name="Kim W."/>
        </authorList>
    </citation>
    <scope>NUCLEOTIDE SEQUENCE [LARGE SCALE GENOMIC DNA]</scope>
    <source>
        <tissue evidence="1">Muscle</tissue>
    </source>
</reference>
<protein>
    <submittedName>
        <fullName evidence="1">Uncharacterized protein</fullName>
    </submittedName>
</protein>
<gene>
    <name evidence="1" type="ORF">E2C01_066812</name>
</gene>
<organism evidence="1 2">
    <name type="scientific">Portunus trituberculatus</name>
    <name type="common">Swimming crab</name>
    <name type="synonym">Neptunus trituberculatus</name>
    <dbReference type="NCBI Taxonomy" id="210409"/>
    <lineage>
        <taxon>Eukaryota</taxon>
        <taxon>Metazoa</taxon>
        <taxon>Ecdysozoa</taxon>
        <taxon>Arthropoda</taxon>
        <taxon>Crustacea</taxon>
        <taxon>Multicrustacea</taxon>
        <taxon>Malacostraca</taxon>
        <taxon>Eumalacostraca</taxon>
        <taxon>Eucarida</taxon>
        <taxon>Decapoda</taxon>
        <taxon>Pleocyemata</taxon>
        <taxon>Brachyura</taxon>
        <taxon>Eubrachyura</taxon>
        <taxon>Portunoidea</taxon>
        <taxon>Portunidae</taxon>
        <taxon>Portuninae</taxon>
        <taxon>Portunus</taxon>
    </lineage>
</organism>
<dbReference type="Proteomes" id="UP000324222">
    <property type="component" value="Unassembled WGS sequence"/>
</dbReference>
<evidence type="ECO:0000313" key="1">
    <source>
        <dbReference type="EMBL" id="MPC72503.1"/>
    </source>
</evidence>
<proteinExistence type="predicted"/>
<name>A0A5B7HQU9_PORTR</name>
<dbReference type="EMBL" id="VSRR010034849">
    <property type="protein sequence ID" value="MPC72503.1"/>
    <property type="molecule type" value="Genomic_DNA"/>
</dbReference>
<accession>A0A5B7HQU9</accession>
<keyword evidence="2" id="KW-1185">Reference proteome</keyword>
<comment type="caution">
    <text evidence="1">The sequence shown here is derived from an EMBL/GenBank/DDBJ whole genome shotgun (WGS) entry which is preliminary data.</text>
</comment>
<evidence type="ECO:0000313" key="2">
    <source>
        <dbReference type="Proteomes" id="UP000324222"/>
    </source>
</evidence>
<dbReference type="AlphaFoldDB" id="A0A5B7HQU9"/>
<sequence length="65" mass="7254">MCVGLSQVYQERVEEVRCVRAAGGSVLVLEELMNMTIDVLLLSLTDFAAVKTQRRSRVSWRVPGS</sequence>